<organism evidence="2 3">
    <name type="scientific">Niastella koreensis</name>
    <dbReference type="NCBI Taxonomy" id="354356"/>
    <lineage>
        <taxon>Bacteria</taxon>
        <taxon>Pseudomonadati</taxon>
        <taxon>Bacteroidota</taxon>
        <taxon>Chitinophagia</taxon>
        <taxon>Chitinophagales</taxon>
        <taxon>Chitinophagaceae</taxon>
        <taxon>Niastella</taxon>
    </lineage>
</organism>
<dbReference type="RefSeq" id="WP_014219669.1">
    <property type="nucleotide sequence ID" value="NZ_LWBO01000005.1"/>
</dbReference>
<keyword evidence="1" id="KW-1133">Transmembrane helix</keyword>
<accession>A0ABX3P010</accession>
<evidence type="ECO:0000256" key="1">
    <source>
        <dbReference type="SAM" id="Phobius"/>
    </source>
</evidence>
<keyword evidence="1" id="KW-0472">Membrane</keyword>
<protein>
    <recommendedName>
        <fullName evidence="4">AsmA-like C-terminal domain-containing protein</fullName>
    </recommendedName>
</protein>
<name>A0ABX3P010_9BACT</name>
<feature type="transmembrane region" description="Helical" evidence="1">
    <location>
        <begin position="12"/>
        <end position="32"/>
    </location>
</feature>
<dbReference type="Proteomes" id="UP000192277">
    <property type="component" value="Unassembled WGS sequence"/>
</dbReference>
<evidence type="ECO:0000313" key="2">
    <source>
        <dbReference type="EMBL" id="OQP51622.1"/>
    </source>
</evidence>
<gene>
    <name evidence="2" type="ORF">A4D02_26280</name>
</gene>
<proteinExistence type="predicted"/>
<evidence type="ECO:0000313" key="3">
    <source>
        <dbReference type="Proteomes" id="UP000192277"/>
    </source>
</evidence>
<reference evidence="2 3" key="1">
    <citation type="submission" date="2016-04" db="EMBL/GenBank/DDBJ databases">
        <authorList>
            <person name="Chen L."/>
            <person name="Zhuang W."/>
            <person name="Wang G."/>
        </authorList>
    </citation>
    <scope>NUCLEOTIDE SEQUENCE [LARGE SCALE GENOMIC DNA]</scope>
    <source>
        <strain evidence="3">GR20</strain>
    </source>
</reference>
<sequence length="1184" mass="132300">MNKKVLKKAGLASLVIAIVTILSLIFIIKYRIKSVIREVVRSETNGVYKLNFSKISIDFFKGRVKLNAVDFKPVSSDLKDYRFTISHLYFSLASWNQLFFHRKLFVDSLQINDPVITIFQQPVQKSNNELGPFQEIFKSLRNISEIFKVHVLEINRGNMTIYRETNDAPLVISNINFRVENFGQQQKQNTHLRFADNVTLRVGKQQWQFPSGQIIKFENLFFLGNDQTFQVDSCAITTAPDSRGQRTSLFAEKFLFRTNEIATVFERNELNLDTLYCKSPVLSVAIPADKKDNDTVSELNESIHQLPGNINIKFINIENGQIHLTSSDGKRSYTGKKTNFKIYGLNIGRNPVPYIRAGKIDLNLHEISFATRDSLYLLTVNEFRFDSNNLVCTNAYLKPSPKAKGYLKGIDLPAFTLIDISLNDLLEKRLKALVAVIDNPQFFFGSRAARKKAVESGIPVNKFYNTLKSLAQLVDVHWLTIKDGALNYTPLGSSTPELSLNKIDMEINLVGMLNSASIQETRQSIHALRIGSINLAKDNISAGLNNFFIDGSREIGTLGSLAVQLPSGIKLNAANLYWEGFSWEDFIRDKSIYIDTLNIPTIGLNAQVLPGGSGEIRSGLLPVTINRLKIGHSVIRLKTINNTAINATINHISLQGLQAAGRFVSWQNLDARADSISFRDDRRQIAVQRLHYSALGESTIQNISYTDSACRIKSPEIRFQVHLFNSHPDELRIGKLDIPRAYINYRPVSNSLSVACRFALHADDGVIGKSNGGAIAFDNFFLETDSLSLVKPGPHGLLEISNGSGGVAGYPLAINLAGNNPHLKNIINSVHITGGRLFYSDSTTIASVGNITGNGKTGALAFRDVAVNPRITLETFIKTTVWQKDYLTFHCDSIGLHQVNYRALLDDTSLAIRSVYLQHPRVTTFRNKNTAFLHGIEKLMPTKLLAGMKAPVRIDSVQIKGAVVNVQEVSAITKRKSIVPLSNLNGTITNIVSRPGEQDSLVLDVSGRVLEYEIRTLRYAESYTDSLSGFTMQYGIAPMQLTHLTKLTNPLSAIAITEGRADTLYAKLTGNKYASVGQINFYYHGLKVRLLNKEDSLKRSVFLSLETLLANGLIRSNNQNPARMFFIRDREKFVFNYWVKTLFSGFVTSTGVKRNRKYQKMYNEAEGKYTLPPASGYSAPSHSP</sequence>
<evidence type="ECO:0008006" key="4">
    <source>
        <dbReference type="Google" id="ProtNLM"/>
    </source>
</evidence>
<keyword evidence="1" id="KW-0812">Transmembrane</keyword>
<dbReference type="EMBL" id="LWBO01000005">
    <property type="protein sequence ID" value="OQP51622.1"/>
    <property type="molecule type" value="Genomic_DNA"/>
</dbReference>
<comment type="caution">
    <text evidence="2">The sequence shown here is derived from an EMBL/GenBank/DDBJ whole genome shotgun (WGS) entry which is preliminary data.</text>
</comment>
<keyword evidence="3" id="KW-1185">Reference proteome</keyword>